<accession>A0A2T0GZA2</accession>
<reference evidence="2 3" key="1">
    <citation type="submission" date="2018-03" db="EMBL/GenBank/DDBJ databases">
        <title>Actinopolyspora mortivallis from Sahara, screening for active biomolecules.</title>
        <authorList>
            <person name="Selama O."/>
            <person name="Wellington E.M.H."/>
            <person name="Hacene H."/>
        </authorList>
    </citation>
    <scope>NUCLEOTIDE SEQUENCE [LARGE SCALE GENOMIC DNA]</scope>
    <source>
        <strain evidence="2 3">M5A</strain>
    </source>
</reference>
<comment type="caution">
    <text evidence="2">The sequence shown here is derived from an EMBL/GenBank/DDBJ whole genome shotgun (WGS) entry which is preliminary data.</text>
</comment>
<organism evidence="2 3">
    <name type="scientific">Actinopolyspora mortivallis</name>
    <dbReference type="NCBI Taxonomy" id="33906"/>
    <lineage>
        <taxon>Bacteria</taxon>
        <taxon>Bacillati</taxon>
        <taxon>Actinomycetota</taxon>
        <taxon>Actinomycetes</taxon>
        <taxon>Actinopolysporales</taxon>
        <taxon>Actinopolysporaceae</taxon>
        <taxon>Actinopolyspora</taxon>
    </lineage>
</organism>
<evidence type="ECO:0000256" key="1">
    <source>
        <dbReference type="SAM" id="Phobius"/>
    </source>
</evidence>
<keyword evidence="1" id="KW-0812">Transmembrane</keyword>
<dbReference type="InParanoid" id="A0A2T0GZA2"/>
<gene>
    <name evidence="2" type="ORF">CEP50_05865</name>
</gene>
<feature type="transmembrane region" description="Helical" evidence="1">
    <location>
        <begin position="139"/>
        <end position="156"/>
    </location>
</feature>
<keyword evidence="1" id="KW-0472">Membrane</keyword>
<name>A0A2T0GZA2_ACTMO</name>
<feature type="transmembrane region" description="Helical" evidence="1">
    <location>
        <begin position="47"/>
        <end position="63"/>
    </location>
</feature>
<evidence type="ECO:0000313" key="3">
    <source>
        <dbReference type="Proteomes" id="UP000239352"/>
    </source>
</evidence>
<feature type="transmembrane region" description="Helical" evidence="1">
    <location>
        <begin position="84"/>
        <end position="102"/>
    </location>
</feature>
<proteinExistence type="predicted"/>
<keyword evidence="1" id="KW-1133">Transmembrane helix</keyword>
<protein>
    <submittedName>
        <fullName evidence="2">Uncharacterized protein</fullName>
    </submittedName>
</protein>
<dbReference type="RefSeq" id="WP_106112886.1">
    <property type="nucleotide sequence ID" value="NZ_PVSR01000004.1"/>
</dbReference>
<dbReference type="AlphaFoldDB" id="A0A2T0GZA2"/>
<sequence length="202" mass="21370">MSPFWLLLRAHHWPLYLLGCAGTALVHTLFGAERLPVPVPNVGSLDVPLGLFSPLLLACLLVLHLRPPTRLWDTAPRAHGVIRLGLLGTAILPAALACLPLWTHSPQLALSALRNLAGLTGIALATATVAGATRGWMSAFPYVLLVLLLGTHGHSTTGGYADHPWWAFPLEPAGDVAAVALVVLVFGAATVSYALRGARPEW</sequence>
<dbReference type="Proteomes" id="UP000239352">
    <property type="component" value="Unassembled WGS sequence"/>
</dbReference>
<dbReference type="STRING" id="1050202.GCA_000384035_02206"/>
<feature type="transmembrane region" description="Helical" evidence="1">
    <location>
        <begin position="176"/>
        <end position="195"/>
    </location>
</feature>
<keyword evidence="3" id="KW-1185">Reference proteome</keyword>
<dbReference type="EMBL" id="PVSR01000004">
    <property type="protein sequence ID" value="PRW64439.1"/>
    <property type="molecule type" value="Genomic_DNA"/>
</dbReference>
<evidence type="ECO:0000313" key="2">
    <source>
        <dbReference type="EMBL" id="PRW64439.1"/>
    </source>
</evidence>
<feature type="transmembrane region" description="Helical" evidence="1">
    <location>
        <begin position="108"/>
        <end position="132"/>
    </location>
</feature>